<dbReference type="Pfam" id="PF25210">
    <property type="entry name" value="Kelch_FKB95"/>
    <property type="match status" value="1"/>
</dbReference>
<name>A0A3P6H3Q9_BRAOL</name>
<dbReference type="InterPro" id="IPR036047">
    <property type="entry name" value="F-box-like_dom_sf"/>
</dbReference>
<feature type="compositionally biased region" description="Basic residues" evidence="1">
    <location>
        <begin position="1"/>
        <end position="12"/>
    </location>
</feature>
<dbReference type="SMART" id="SM00256">
    <property type="entry name" value="FBOX"/>
    <property type="match status" value="1"/>
</dbReference>
<dbReference type="InterPro" id="IPR057499">
    <property type="entry name" value="Kelch_FKB95"/>
</dbReference>
<dbReference type="SUPFAM" id="SSF81383">
    <property type="entry name" value="F-box domain"/>
    <property type="match status" value="1"/>
</dbReference>
<dbReference type="InterPro" id="IPR015915">
    <property type="entry name" value="Kelch-typ_b-propeller"/>
</dbReference>
<dbReference type="PANTHER" id="PTHR24414:SF148">
    <property type="entry name" value="F-BOX DOMAIN-CONTAINING PROTEIN"/>
    <property type="match status" value="1"/>
</dbReference>
<proteinExistence type="predicted"/>
<reference evidence="3" key="1">
    <citation type="submission" date="2018-11" db="EMBL/GenBank/DDBJ databases">
        <authorList>
            <consortium name="Genoscope - CEA"/>
            <person name="William W."/>
        </authorList>
    </citation>
    <scope>NUCLEOTIDE SEQUENCE</scope>
</reference>
<sequence length="382" mass="43919">MSSREKRRKRKREPSPESNPTPVSKPTPASTPQWSSPIPSLPYDLVLLCVARVSRLYYPTLSLVSKSFRSLVSSPELYKTRSLFGFTESCLYVCFTKDLWYTLCRKPDKTLKSGSSGYALARVPVPNSPSSVFRKVVAVGSNIYNIAMPTFLSVLPRVSILDCKSHSWIEAPSLPVELHSFSASVVDHKIYVAGFDHRLMKNSFEVFDTQTRVWDSFSSDKREERIKEKSVSIDGKFHVVTNEGVLAYDPKQGKWDMVVGGMCGLMCSDDYCVIGNVLYSVYEGVFKWYDTERRTWRDLQGLVGLPNITRRREFIRLGDYGGKMVVFWVHVIWTYYKKIWCAEISLERRPDTSEIWGKVEWFDQLRKININFQVEKVLSTTL</sequence>
<dbReference type="Gene3D" id="2.120.10.80">
    <property type="entry name" value="Kelch-type beta propeller"/>
    <property type="match status" value="1"/>
</dbReference>
<dbReference type="AlphaFoldDB" id="A0A3P6H3Q9"/>
<accession>A0A3P6H3Q9</accession>
<dbReference type="SUPFAM" id="SSF117281">
    <property type="entry name" value="Kelch motif"/>
    <property type="match status" value="1"/>
</dbReference>
<protein>
    <recommendedName>
        <fullName evidence="2">F-box domain-containing protein</fullName>
    </recommendedName>
</protein>
<feature type="compositionally biased region" description="Polar residues" evidence="1">
    <location>
        <begin position="26"/>
        <end position="35"/>
    </location>
</feature>
<evidence type="ECO:0000256" key="1">
    <source>
        <dbReference type="SAM" id="MobiDB-lite"/>
    </source>
</evidence>
<evidence type="ECO:0000259" key="2">
    <source>
        <dbReference type="SMART" id="SM00256"/>
    </source>
</evidence>
<dbReference type="InterPro" id="IPR001810">
    <property type="entry name" value="F-box_dom"/>
</dbReference>
<gene>
    <name evidence="3" type="ORF">BOLSC81T61259H</name>
</gene>
<dbReference type="Pfam" id="PF00646">
    <property type="entry name" value="F-box"/>
    <property type="match status" value="1"/>
</dbReference>
<organism evidence="3">
    <name type="scientific">Brassica oleracea</name>
    <name type="common">Wild cabbage</name>
    <dbReference type="NCBI Taxonomy" id="3712"/>
    <lineage>
        <taxon>Eukaryota</taxon>
        <taxon>Viridiplantae</taxon>
        <taxon>Streptophyta</taxon>
        <taxon>Embryophyta</taxon>
        <taxon>Tracheophyta</taxon>
        <taxon>Spermatophyta</taxon>
        <taxon>Magnoliopsida</taxon>
        <taxon>eudicotyledons</taxon>
        <taxon>Gunneridae</taxon>
        <taxon>Pentapetalae</taxon>
        <taxon>rosids</taxon>
        <taxon>malvids</taxon>
        <taxon>Brassicales</taxon>
        <taxon>Brassicaceae</taxon>
        <taxon>Brassiceae</taxon>
        <taxon>Brassica</taxon>
    </lineage>
</organism>
<dbReference type="PANTHER" id="PTHR24414">
    <property type="entry name" value="F-BOX/KELCH-REPEAT PROTEIN SKIP4"/>
    <property type="match status" value="1"/>
</dbReference>
<dbReference type="InterPro" id="IPR050354">
    <property type="entry name" value="F-box/kelch-repeat_ARATH"/>
</dbReference>
<dbReference type="CDD" id="cd22152">
    <property type="entry name" value="F-box_AtAFR-like"/>
    <property type="match status" value="1"/>
</dbReference>
<feature type="region of interest" description="Disordered" evidence="1">
    <location>
        <begin position="1"/>
        <end position="35"/>
    </location>
</feature>
<evidence type="ECO:0000313" key="3">
    <source>
        <dbReference type="EMBL" id="VDD66031.1"/>
    </source>
</evidence>
<dbReference type="EMBL" id="LR031941">
    <property type="protein sequence ID" value="VDD66031.1"/>
    <property type="molecule type" value="Genomic_DNA"/>
</dbReference>
<feature type="domain" description="F-box" evidence="2">
    <location>
        <begin position="41"/>
        <end position="81"/>
    </location>
</feature>